<proteinExistence type="predicted"/>
<evidence type="ECO:0000313" key="2">
    <source>
        <dbReference type="EMBL" id="KAJ9480950.1"/>
    </source>
</evidence>
<gene>
    <name evidence="2" type="ORF">VN97_g12563</name>
</gene>
<protein>
    <submittedName>
        <fullName evidence="2">Uncharacterized protein</fullName>
    </submittedName>
</protein>
<name>A0AAI9T649_PENTH</name>
<dbReference type="EMBL" id="LACB01000991">
    <property type="protein sequence ID" value="KAJ9480950.1"/>
    <property type="molecule type" value="Genomic_DNA"/>
</dbReference>
<feature type="region of interest" description="Disordered" evidence="1">
    <location>
        <begin position="55"/>
        <end position="80"/>
    </location>
</feature>
<dbReference type="AlphaFoldDB" id="A0AAI9T649"/>
<sequence length="100" mass="11447">MEEDVIKHPPCIPWDLSSDYGTQTLSHFSKNSHEKARHPVCYGTLHLRCLMGLRGDGGQEGLGEEEEKRRGRKRGDRPFIPSTTRTFLEWGTYFPNLSIS</sequence>
<evidence type="ECO:0000313" key="3">
    <source>
        <dbReference type="Proteomes" id="UP001227192"/>
    </source>
</evidence>
<reference evidence="2" key="2">
    <citation type="journal article" date="2016" name="Fungal Biol.">
        <title>Ochratoxin A production by Penicillium thymicola.</title>
        <authorList>
            <person name="Nguyen H.D.T."/>
            <person name="McMullin D.R."/>
            <person name="Ponomareva E."/>
            <person name="Riley R."/>
            <person name="Pomraning K.R."/>
            <person name="Baker S.E."/>
            <person name="Seifert K.A."/>
        </authorList>
    </citation>
    <scope>NUCLEOTIDE SEQUENCE</scope>
    <source>
        <strain evidence="2">DAOM 180753</strain>
    </source>
</reference>
<evidence type="ECO:0000256" key="1">
    <source>
        <dbReference type="SAM" id="MobiDB-lite"/>
    </source>
</evidence>
<reference evidence="2" key="1">
    <citation type="submission" date="2015-06" db="EMBL/GenBank/DDBJ databases">
        <authorList>
            <person name="Nguyen H."/>
        </authorList>
    </citation>
    <scope>NUCLEOTIDE SEQUENCE</scope>
    <source>
        <strain evidence="2">DAOM 180753</strain>
    </source>
</reference>
<comment type="caution">
    <text evidence="2">The sequence shown here is derived from an EMBL/GenBank/DDBJ whole genome shotgun (WGS) entry which is preliminary data.</text>
</comment>
<keyword evidence="3" id="KW-1185">Reference proteome</keyword>
<dbReference type="Proteomes" id="UP001227192">
    <property type="component" value="Unassembled WGS sequence"/>
</dbReference>
<organism evidence="2 3">
    <name type="scientific">Penicillium thymicola</name>
    <dbReference type="NCBI Taxonomy" id="293382"/>
    <lineage>
        <taxon>Eukaryota</taxon>
        <taxon>Fungi</taxon>
        <taxon>Dikarya</taxon>
        <taxon>Ascomycota</taxon>
        <taxon>Pezizomycotina</taxon>
        <taxon>Eurotiomycetes</taxon>
        <taxon>Eurotiomycetidae</taxon>
        <taxon>Eurotiales</taxon>
        <taxon>Aspergillaceae</taxon>
        <taxon>Penicillium</taxon>
    </lineage>
</organism>
<accession>A0AAI9T649</accession>